<protein>
    <submittedName>
        <fullName evidence="2">Uncharacterized protein</fullName>
    </submittedName>
</protein>
<reference evidence="2" key="2">
    <citation type="journal article" date="2015" name="Data Brief">
        <title>Shoot transcriptome of the giant reed, Arundo donax.</title>
        <authorList>
            <person name="Barrero R.A."/>
            <person name="Guerrero F.D."/>
            <person name="Moolhuijzen P."/>
            <person name="Goolsby J.A."/>
            <person name="Tidwell J."/>
            <person name="Bellgard S.E."/>
            <person name="Bellgard M.I."/>
        </authorList>
    </citation>
    <scope>NUCLEOTIDE SEQUENCE</scope>
    <source>
        <tissue evidence="2">Shoot tissue taken approximately 20 cm above the soil surface</tissue>
    </source>
</reference>
<name>A0A0A9C3Q8_ARUDO</name>
<sequence length="54" mass="5746">MISCLSASSFFSICLSHCLVSGNCTIPCAYLLLRSSAAWQRGMLSSPAPCFLCP</sequence>
<keyword evidence="1" id="KW-0732">Signal</keyword>
<dbReference type="AlphaFoldDB" id="A0A0A9C3Q8"/>
<evidence type="ECO:0000313" key="2">
    <source>
        <dbReference type="EMBL" id="JAD70206.1"/>
    </source>
</evidence>
<organism evidence="2">
    <name type="scientific">Arundo donax</name>
    <name type="common">Giant reed</name>
    <name type="synonym">Donax arundinaceus</name>
    <dbReference type="NCBI Taxonomy" id="35708"/>
    <lineage>
        <taxon>Eukaryota</taxon>
        <taxon>Viridiplantae</taxon>
        <taxon>Streptophyta</taxon>
        <taxon>Embryophyta</taxon>
        <taxon>Tracheophyta</taxon>
        <taxon>Spermatophyta</taxon>
        <taxon>Magnoliopsida</taxon>
        <taxon>Liliopsida</taxon>
        <taxon>Poales</taxon>
        <taxon>Poaceae</taxon>
        <taxon>PACMAD clade</taxon>
        <taxon>Arundinoideae</taxon>
        <taxon>Arundineae</taxon>
        <taxon>Arundo</taxon>
    </lineage>
</organism>
<feature type="chain" id="PRO_5002060692" evidence="1">
    <location>
        <begin position="17"/>
        <end position="54"/>
    </location>
</feature>
<accession>A0A0A9C3Q8</accession>
<dbReference type="EMBL" id="GBRH01227689">
    <property type="protein sequence ID" value="JAD70206.1"/>
    <property type="molecule type" value="Transcribed_RNA"/>
</dbReference>
<evidence type="ECO:0000256" key="1">
    <source>
        <dbReference type="SAM" id="SignalP"/>
    </source>
</evidence>
<reference evidence="2" key="1">
    <citation type="submission" date="2014-09" db="EMBL/GenBank/DDBJ databases">
        <authorList>
            <person name="Magalhaes I.L.F."/>
            <person name="Oliveira U."/>
            <person name="Santos F.R."/>
            <person name="Vidigal T.H.D.A."/>
            <person name="Brescovit A.D."/>
            <person name="Santos A.J."/>
        </authorList>
    </citation>
    <scope>NUCLEOTIDE SEQUENCE</scope>
    <source>
        <tissue evidence="2">Shoot tissue taken approximately 20 cm above the soil surface</tissue>
    </source>
</reference>
<proteinExistence type="predicted"/>
<feature type="signal peptide" evidence="1">
    <location>
        <begin position="1"/>
        <end position="16"/>
    </location>
</feature>